<protein>
    <submittedName>
        <fullName evidence="4">Phenoloxidase-activating factor 2</fullName>
    </submittedName>
</protein>
<feature type="compositionally biased region" description="Low complexity" evidence="1">
    <location>
        <begin position="600"/>
        <end position="624"/>
    </location>
</feature>
<dbReference type="InterPro" id="IPR001314">
    <property type="entry name" value="Peptidase_S1A"/>
</dbReference>
<evidence type="ECO:0000313" key="5">
    <source>
        <dbReference type="Proteomes" id="UP000825002"/>
    </source>
</evidence>
<organism evidence="4 5">
    <name type="scientific">Fragariocoptes setiger</name>
    <dbReference type="NCBI Taxonomy" id="1670756"/>
    <lineage>
        <taxon>Eukaryota</taxon>
        <taxon>Metazoa</taxon>
        <taxon>Ecdysozoa</taxon>
        <taxon>Arthropoda</taxon>
        <taxon>Chelicerata</taxon>
        <taxon>Arachnida</taxon>
        <taxon>Acari</taxon>
        <taxon>Acariformes</taxon>
        <taxon>Trombidiformes</taxon>
        <taxon>Prostigmata</taxon>
        <taxon>Eupodina</taxon>
        <taxon>Eriophyoidea</taxon>
        <taxon>Phytoptidae</taxon>
        <taxon>Fragariocoptes</taxon>
    </lineage>
</organism>
<dbReference type="Proteomes" id="UP000825002">
    <property type="component" value="Unassembled WGS sequence"/>
</dbReference>
<feature type="region of interest" description="Disordered" evidence="1">
    <location>
        <begin position="151"/>
        <end position="205"/>
    </location>
</feature>
<comment type="caution">
    <text evidence="4">The sequence shown here is derived from an EMBL/GenBank/DDBJ whole genome shotgun (WGS) entry which is preliminary data.</text>
</comment>
<feature type="compositionally biased region" description="Low complexity" evidence="1">
    <location>
        <begin position="384"/>
        <end position="401"/>
    </location>
</feature>
<feature type="region of interest" description="Disordered" evidence="1">
    <location>
        <begin position="1017"/>
        <end position="1044"/>
    </location>
</feature>
<name>A0ABQ7SC69_9ACAR</name>
<dbReference type="EMBL" id="JAIFTH010000041">
    <property type="protein sequence ID" value="KAG9511019.1"/>
    <property type="molecule type" value="Genomic_DNA"/>
</dbReference>
<dbReference type="PANTHER" id="PTHR24258:SF129">
    <property type="entry name" value="LP15124P-RELATED"/>
    <property type="match status" value="1"/>
</dbReference>
<sequence>MDARTYTVALCGLLLCIESWTCVALSNDNALIDSSSLLKLDRSLLRAKDNATFYYDPDSFISATATASSSSSPSQSSVKAEDKNVTEPSATNQRGGRMLDLDRDINEPRSNKISADGRQSRILNDSPLDIGPGKKLAIHGFIPIMTIKQVDKDSDDGSGSESSTISKKSLYSSGQSSNQQQQHDLYTSPYAQSSPGHASTGIQPYDTSSLLNAQQQQQQQQQQQSGLDAKHLLSDGLGALNPFKRSNKKQGSSMLSSLLGSTSAGSESHALHSATDDIDTLQQQQQQHDCVCVPFYMCRNGYLSESSLSKGQVQQLIQQQQQQQQQIDSMSLIQQPQLALSKQLDDRFGQSGAESQSSSMQISGAEQAPPYVAVDERSMDRQVASETSTLASAGASSSDLLSQLTARDETTISNSSTSSADSIAPSHYSQDILGRMLGIKNGIASCGVLRTCCRVPPHLLSGSQQDQLASQLEAAMHQSLVETSPHSQYQPQAQQVHTTQQLMNEQQFNQQQGALNRPTYLGSAVNNPPVRMVTSINDYNNHNVLRPQQQSHAYMQPALSLIGQQHIHQQPIRQQYGHSNQVYPTALQQTPHSNRAYSLASPQQQSLAHQQKQQQQQQMIHAQPQQLAASQQYYQRMSPQLSTAVAVRPHTMHQTAYSANQAHTAQPQYQAQQFMNKLASASNQYAQAAPVQSSYQSSSSSYNNNNTNYNNALVHQQQQRRILEGRCGLRQSAGITGRVQNLQYHETSADFGEYPSQAAILKRLGPSDSLYVCGGTLISQQWVATAAHCIKKYTSGELKVRLGEWDVHRDDEFYAYVEKNIRDIVVHPEFVAGNLVNDIALLRLDSPIDPSLPHINPACLPNSDESFQGQRCWVTGWGKDTFGQKGTFQSVLKEVDLPVVGAGECEQALRSTRLGPHYRLHSGFICAGGEGGKDACEGDGGSGLYCVQDGLIKVAGLVSWGIGCGQPGVPGVYVNMANYRQWIENLISLDEDLYSSYPSSLISERSQANGTVAVTTTTVSPDSLPNDSGKDNDRNNEQRSAVTAAEVAKTAVTNATVTIDSAGQQSLQSDGST</sequence>
<gene>
    <name evidence="4" type="primary">PPAF2</name>
    <name evidence="4" type="ORF">GZH46_00417</name>
</gene>
<dbReference type="Gene3D" id="2.40.10.10">
    <property type="entry name" value="Trypsin-like serine proteases"/>
    <property type="match status" value="1"/>
</dbReference>
<feature type="signal peptide" evidence="2">
    <location>
        <begin position="1"/>
        <end position="24"/>
    </location>
</feature>
<feature type="compositionally biased region" description="Low complexity" evidence="1">
    <location>
        <begin position="251"/>
        <end position="268"/>
    </location>
</feature>
<feature type="region of interest" description="Disordered" evidence="1">
    <location>
        <begin position="344"/>
        <end position="366"/>
    </location>
</feature>
<dbReference type="PRINTS" id="PR00722">
    <property type="entry name" value="CHYMOTRYPSIN"/>
</dbReference>
<keyword evidence="5" id="KW-1185">Reference proteome</keyword>
<dbReference type="InterPro" id="IPR043504">
    <property type="entry name" value="Peptidase_S1_PA_chymotrypsin"/>
</dbReference>
<feature type="region of interest" description="Disordered" evidence="1">
    <location>
        <begin position="379"/>
        <end position="401"/>
    </location>
</feature>
<dbReference type="SMART" id="SM00020">
    <property type="entry name" value="Tryp_SPc"/>
    <property type="match status" value="1"/>
</dbReference>
<dbReference type="CDD" id="cd00190">
    <property type="entry name" value="Tryp_SPc"/>
    <property type="match status" value="1"/>
</dbReference>
<dbReference type="PROSITE" id="PS50240">
    <property type="entry name" value="TRYPSIN_DOM"/>
    <property type="match status" value="1"/>
</dbReference>
<reference evidence="4 5" key="1">
    <citation type="submission" date="2020-10" db="EMBL/GenBank/DDBJ databases">
        <authorList>
            <person name="Klimov P.B."/>
            <person name="Dyachkov S.M."/>
            <person name="Chetverikov P.E."/>
        </authorList>
    </citation>
    <scope>NUCLEOTIDE SEQUENCE [LARGE SCALE GENOMIC DNA]</scope>
    <source>
        <strain evidence="4">BMOC 18-1129-001#AD2665</strain>
        <tissue evidence="4">Entire mites</tissue>
    </source>
</reference>
<feature type="compositionally biased region" description="Polar residues" evidence="1">
    <location>
        <begin position="183"/>
        <end position="205"/>
    </location>
</feature>
<evidence type="ECO:0000256" key="2">
    <source>
        <dbReference type="SAM" id="SignalP"/>
    </source>
</evidence>
<evidence type="ECO:0000313" key="4">
    <source>
        <dbReference type="EMBL" id="KAG9511019.1"/>
    </source>
</evidence>
<dbReference type="SUPFAM" id="SSF50494">
    <property type="entry name" value="Trypsin-like serine proteases"/>
    <property type="match status" value="1"/>
</dbReference>
<feature type="region of interest" description="Disordered" evidence="1">
    <location>
        <begin position="592"/>
        <end position="624"/>
    </location>
</feature>
<feature type="compositionally biased region" description="Basic and acidic residues" evidence="1">
    <location>
        <begin position="1028"/>
        <end position="1037"/>
    </location>
</feature>
<feature type="region of interest" description="Disordered" evidence="1">
    <location>
        <begin position="238"/>
        <end position="271"/>
    </location>
</feature>
<evidence type="ECO:0000259" key="3">
    <source>
        <dbReference type="PROSITE" id="PS50240"/>
    </source>
</evidence>
<proteinExistence type="predicted"/>
<accession>A0ABQ7SC69</accession>
<feature type="compositionally biased region" description="Polar residues" evidence="1">
    <location>
        <begin position="352"/>
        <end position="364"/>
    </location>
</feature>
<feature type="compositionally biased region" description="Low complexity" evidence="1">
    <location>
        <begin position="65"/>
        <end position="77"/>
    </location>
</feature>
<dbReference type="Pfam" id="PF00089">
    <property type="entry name" value="Trypsin"/>
    <property type="match status" value="1"/>
</dbReference>
<feature type="non-terminal residue" evidence="4">
    <location>
        <position position="1"/>
    </location>
</feature>
<dbReference type="PANTHER" id="PTHR24258">
    <property type="entry name" value="SERINE PROTEASE-RELATED"/>
    <property type="match status" value="1"/>
</dbReference>
<evidence type="ECO:0000256" key="1">
    <source>
        <dbReference type="SAM" id="MobiDB-lite"/>
    </source>
</evidence>
<feature type="compositionally biased region" description="Low complexity" evidence="1">
    <location>
        <begin position="159"/>
        <end position="182"/>
    </location>
</feature>
<dbReference type="InterPro" id="IPR001254">
    <property type="entry name" value="Trypsin_dom"/>
</dbReference>
<feature type="chain" id="PRO_5046616459" evidence="2">
    <location>
        <begin position="25"/>
        <end position="1073"/>
    </location>
</feature>
<feature type="compositionally biased region" description="Basic and acidic residues" evidence="1">
    <location>
        <begin position="97"/>
        <end position="110"/>
    </location>
</feature>
<keyword evidence="2" id="KW-0732">Signal</keyword>
<feature type="region of interest" description="Disordered" evidence="1">
    <location>
        <begin position="65"/>
        <end position="129"/>
    </location>
</feature>
<feature type="domain" description="Peptidase S1" evidence="3">
    <location>
        <begin position="735"/>
        <end position="988"/>
    </location>
</feature>
<dbReference type="InterPro" id="IPR009003">
    <property type="entry name" value="Peptidase_S1_PA"/>
</dbReference>